<dbReference type="InParanoid" id="A0A177C583"/>
<sequence length="88" mass="9735">MRSVEIYRRATAFQSGYTIITIAIRQDTITRNQKAASVVILAFLPALLSTTLANTEPLSFADAVPAYPCSAQELWLSTSRLRRSCCSH</sequence>
<keyword evidence="1" id="KW-0812">Transmembrane</keyword>
<evidence type="ECO:0000313" key="3">
    <source>
        <dbReference type="Proteomes" id="UP000077069"/>
    </source>
</evidence>
<organism evidence="2 3">
    <name type="scientific">Paraphaeosphaeria sporulosa</name>
    <dbReference type="NCBI Taxonomy" id="1460663"/>
    <lineage>
        <taxon>Eukaryota</taxon>
        <taxon>Fungi</taxon>
        <taxon>Dikarya</taxon>
        <taxon>Ascomycota</taxon>
        <taxon>Pezizomycotina</taxon>
        <taxon>Dothideomycetes</taxon>
        <taxon>Pleosporomycetidae</taxon>
        <taxon>Pleosporales</taxon>
        <taxon>Massarineae</taxon>
        <taxon>Didymosphaeriaceae</taxon>
        <taxon>Paraphaeosphaeria</taxon>
    </lineage>
</organism>
<reference evidence="2 3" key="1">
    <citation type="submission" date="2016-05" db="EMBL/GenBank/DDBJ databases">
        <title>Comparative analysis of secretome profiles of manganese(II)-oxidizing ascomycete fungi.</title>
        <authorList>
            <consortium name="DOE Joint Genome Institute"/>
            <person name="Zeiner C.A."/>
            <person name="Purvine S.O."/>
            <person name="Zink E.M."/>
            <person name="Wu S."/>
            <person name="Pasa-Tolic L."/>
            <person name="Chaput D.L."/>
            <person name="Haridas S."/>
            <person name="Grigoriev I.V."/>
            <person name="Santelli C.M."/>
            <person name="Hansel C.M."/>
        </authorList>
    </citation>
    <scope>NUCLEOTIDE SEQUENCE [LARGE SCALE GENOMIC DNA]</scope>
    <source>
        <strain evidence="2 3">AP3s5-JAC2a</strain>
    </source>
</reference>
<keyword evidence="1" id="KW-0472">Membrane</keyword>
<accession>A0A177C583</accession>
<gene>
    <name evidence="2" type="ORF">CC84DRAFT_981934</name>
</gene>
<protein>
    <submittedName>
        <fullName evidence="2">Uncharacterized protein</fullName>
    </submittedName>
</protein>
<name>A0A177C583_9PLEO</name>
<evidence type="ECO:0000256" key="1">
    <source>
        <dbReference type="SAM" id="Phobius"/>
    </source>
</evidence>
<dbReference type="GeneID" id="28771530"/>
<evidence type="ECO:0000313" key="2">
    <source>
        <dbReference type="EMBL" id="OAG02052.1"/>
    </source>
</evidence>
<keyword evidence="1" id="KW-1133">Transmembrane helix</keyword>
<dbReference type="Proteomes" id="UP000077069">
    <property type="component" value="Unassembled WGS sequence"/>
</dbReference>
<dbReference type="EMBL" id="KV441556">
    <property type="protein sequence ID" value="OAG02052.1"/>
    <property type="molecule type" value="Genomic_DNA"/>
</dbReference>
<proteinExistence type="predicted"/>
<dbReference type="AlphaFoldDB" id="A0A177C583"/>
<dbReference type="RefSeq" id="XP_018032417.1">
    <property type="nucleotide sequence ID" value="XM_018188044.1"/>
</dbReference>
<feature type="transmembrane region" description="Helical" evidence="1">
    <location>
        <begin position="35"/>
        <end position="53"/>
    </location>
</feature>
<keyword evidence="3" id="KW-1185">Reference proteome</keyword>